<dbReference type="EMBL" id="BMYX01000017">
    <property type="protein sequence ID" value="GGY22535.1"/>
    <property type="molecule type" value="Genomic_DNA"/>
</dbReference>
<reference evidence="2" key="2">
    <citation type="submission" date="2020-09" db="EMBL/GenBank/DDBJ databases">
        <authorList>
            <person name="Sun Q."/>
            <person name="Kim S."/>
        </authorList>
    </citation>
    <scope>NUCLEOTIDE SEQUENCE</scope>
    <source>
        <strain evidence="2">KCTC 32182</strain>
    </source>
</reference>
<evidence type="ECO:0000313" key="3">
    <source>
        <dbReference type="Proteomes" id="UP000645257"/>
    </source>
</evidence>
<comment type="caution">
    <text evidence="2">The sequence shown here is derived from an EMBL/GenBank/DDBJ whole genome shotgun (WGS) entry which is preliminary data.</text>
</comment>
<dbReference type="InterPro" id="IPR000073">
    <property type="entry name" value="AB_hydrolase_1"/>
</dbReference>
<reference evidence="2" key="1">
    <citation type="journal article" date="2014" name="Int. J. Syst. Evol. Microbiol.">
        <title>Complete genome sequence of Corynebacterium casei LMG S-19264T (=DSM 44701T), isolated from a smear-ripened cheese.</title>
        <authorList>
            <consortium name="US DOE Joint Genome Institute (JGI-PGF)"/>
            <person name="Walter F."/>
            <person name="Albersmeier A."/>
            <person name="Kalinowski J."/>
            <person name="Ruckert C."/>
        </authorList>
    </citation>
    <scope>NUCLEOTIDE SEQUENCE</scope>
    <source>
        <strain evidence="2">KCTC 32182</strain>
    </source>
</reference>
<dbReference type="RefSeq" id="WP_189535370.1">
    <property type="nucleotide sequence ID" value="NZ_BMYX01000017.1"/>
</dbReference>
<proteinExistence type="predicted"/>
<evidence type="ECO:0000313" key="2">
    <source>
        <dbReference type="EMBL" id="GGY22535.1"/>
    </source>
</evidence>
<organism evidence="2 3">
    <name type="scientific">Paludibacterium paludis</name>
    <dbReference type="NCBI Taxonomy" id="1225769"/>
    <lineage>
        <taxon>Bacteria</taxon>
        <taxon>Pseudomonadati</taxon>
        <taxon>Pseudomonadota</taxon>
        <taxon>Betaproteobacteria</taxon>
        <taxon>Neisseriales</taxon>
        <taxon>Chromobacteriaceae</taxon>
        <taxon>Paludibacterium</taxon>
    </lineage>
</organism>
<dbReference type="Proteomes" id="UP000645257">
    <property type="component" value="Unassembled WGS sequence"/>
</dbReference>
<dbReference type="SUPFAM" id="SSF53474">
    <property type="entry name" value="alpha/beta-Hydrolases"/>
    <property type="match status" value="1"/>
</dbReference>
<sequence>MDHPDAVSDAGTPIGLLASDGFSLAATLFEARASWRGNLLVAGATGVPRRFYRRFAQHAASRGFTVLTLDYRGIGESRPESLVGFEMRYLDWARLDLAAAVDRLARDEAPLYMAGHSFGTHALGLLPNHHLVSKLCAFGMGAGWHGWMPLGERCKVWLLWNTVFPALVKWKGYLPGSMLSLGADLPLGVYRQWRHWCRYPNYFLDDPFMPGIRETFARVRTPILAMNALDDLWALPRSREAFAQGYRNAPLVRRDLDPLEYGGRIGHMGYFRPEARRLWDDALAWFLSEHNGRE</sequence>
<dbReference type="InterPro" id="IPR029058">
    <property type="entry name" value="AB_hydrolase_fold"/>
</dbReference>
<evidence type="ECO:0000259" key="1">
    <source>
        <dbReference type="Pfam" id="PF12697"/>
    </source>
</evidence>
<protein>
    <recommendedName>
        <fullName evidence="1">AB hydrolase-1 domain-containing protein</fullName>
    </recommendedName>
</protein>
<accession>A0A918UBF0</accession>
<dbReference type="Gene3D" id="3.40.50.1820">
    <property type="entry name" value="alpha/beta hydrolase"/>
    <property type="match status" value="1"/>
</dbReference>
<gene>
    <name evidence="2" type="ORF">GCM10011289_27960</name>
</gene>
<dbReference type="Pfam" id="PF12697">
    <property type="entry name" value="Abhydrolase_6"/>
    <property type="match status" value="1"/>
</dbReference>
<name>A0A918UBF0_9NEIS</name>
<keyword evidence="3" id="KW-1185">Reference proteome</keyword>
<dbReference type="PIRSF" id="PIRSF037442">
    <property type="entry name" value="UCP037442_abhydr"/>
    <property type="match status" value="1"/>
</dbReference>
<feature type="domain" description="AB hydrolase-1" evidence="1">
    <location>
        <begin position="39"/>
        <end position="246"/>
    </location>
</feature>
<dbReference type="InterPro" id="IPR017208">
    <property type="entry name" value="UCP037442_abhydr"/>
</dbReference>
<dbReference type="AlphaFoldDB" id="A0A918UBF0"/>